<keyword evidence="2" id="KW-0472">Membrane</keyword>
<feature type="compositionally biased region" description="Low complexity" evidence="1">
    <location>
        <begin position="204"/>
        <end position="213"/>
    </location>
</feature>
<name>A0A939C2H5_9ACTN</name>
<organism evidence="4 5">
    <name type="scientific">Nakamurella flavida</name>
    <dbReference type="NCBI Taxonomy" id="363630"/>
    <lineage>
        <taxon>Bacteria</taxon>
        <taxon>Bacillati</taxon>
        <taxon>Actinomycetota</taxon>
        <taxon>Actinomycetes</taxon>
        <taxon>Nakamurellales</taxon>
        <taxon>Nakamurellaceae</taxon>
        <taxon>Nakamurella</taxon>
    </lineage>
</organism>
<evidence type="ECO:0000256" key="1">
    <source>
        <dbReference type="SAM" id="MobiDB-lite"/>
    </source>
</evidence>
<feature type="compositionally biased region" description="Pro residues" evidence="1">
    <location>
        <begin position="191"/>
        <end position="203"/>
    </location>
</feature>
<dbReference type="AlphaFoldDB" id="A0A939C2H5"/>
<keyword evidence="2" id="KW-0812">Transmembrane</keyword>
<protein>
    <recommendedName>
        <fullName evidence="3">DUF2231 domain-containing protein</fullName>
    </recommendedName>
</protein>
<sequence length="213" mass="21462">MTEMTQAWPARAVRPLERMTSLDRPADLIDHAIDTVPRAVRRVLHGTWLGHPVHPILITVPIGCWTSAGLLDIGSKNHAAAKRLVGAGLIGAVAAAATGWADWRETTGAARRVGLVHASANAVAVGLYWRSWRLRAAGRHGAGALGALAGAGAMGLGGFLGGHMSYALGANVGSANPARAAGPAPVVPDPVVPAPAAPDPAVPGPTATGPVAG</sequence>
<dbReference type="Pfam" id="PF09990">
    <property type="entry name" value="DUF2231"/>
    <property type="match status" value="1"/>
</dbReference>
<feature type="domain" description="DUF2231" evidence="3">
    <location>
        <begin position="50"/>
        <end position="172"/>
    </location>
</feature>
<reference evidence="4" key="1">
    <citation type="submission" date="2021-01" db="EMBL/GenBank/DDBJ databases">
        <title>KCTC 19127 draft genome.</title>
        <authorList>
            <person name="An D."/>
        </authorList>
    </citation>
    <scope>NUCLEOTIDE SEQUENCE</scope>
    <source>
        <strain evidence="4">KCTC 19127</strain>
    </source>
</reference>
<evidence type="ECO:0000313" key="4">
    <source>
        <dbReference type="EMBL" id="MBM9476580.1"/>
    </source>
</evidence>
<dbReference type="EMBL" id="JAERWL010000008">
    <property type="protein sequence ID" value="MBM9476580.1"/>
    <property type="molecule type" value="Genomic_DNA"/>
</dbReference>
<dbReference type="Proteomes" id="UP000663801">
    <property type="component" value="Unassembled WGS sequence"/>
</dbReference>
<gene>
    <name evidence="4" type="ORF">JL107_09010</name>
</gene>
<feature type="transmembrane region" description="Helical" evidence="2">
    <location>
        <begin position="84"/>
        <end position="103"/>
    </location>
</feature>
<evidence type="ECO:0000256" key="2">
    <source>
        <dbReference type="SAM" id="Phobius"/>
    </source>
</evidence>
<keyword evidence="5" id="KW-1185">Reference proteome</keyword>
<feature type="transmembrane region" description="Helical" evidence="2">
    <location>
        <begin position="109"/>
        <end position="129"/>
    </location>
</feature>
<proteinExistence type="predicted"/>
<feature type="transmembrane region" description="Helical" evidence="2">
    <location>
        <begin position="141"/>
        <end position="160"/>
    </location>
</feature>
<feature type="region of interest" description="Disordered" evidence="1">
    <location>
        <begin position="191"/>
        <end position="213"/>
    </location>
</feature>
<accession>A0A939C2H5</accession>
<dbReference type="InterPro" id="IPR019251">
    <property type="entry name" value="DUF2231_TM"/>
</dbReference>
<comment type="caution">
    <text evidence="4">The sequence shown here is derived from an EMBL/GenBank/DDBJ whole genome shotgun (WGS) entry which is preliminary data.</text>
</comment>
<evidence type="ECO:0000259" key="3">
    <source>
        <dbReference type="Pfam" id="PF09990"/>
    </source>
</evidence>
<dbReference type="RefSeq" id="WP_205256692.1">
    <property type="nucleotide sequence ID" value="NZ_BAAAPV010000004.1"/>
</dbReference>
<keyword evidence="2" id="KW-1133">Transmembrane helix</keyword>
<evidence type="ECO:0000313" key="5">
    <source>
        <dbReference type="Proteomes" id="UP000663801"/>
    </source>
</evidence>